<feature type="repeat" description="WD" evidence="5">
    <location>
        <begin position="354"/>
        <end position="386"/>
    </location>
</feature>
<dbReference type="PANTHER" id="PTHR22846:SF2">
    <property type="entry name" value="F-BOX-LIKE_WD REPEAT-CONTAINING PROTEIN EBI"/>
    <property type="match status" value="1"/>
</dbReference>
<dbReference type="GO" id="GO:0006357">
    <property type="term" value="P:regulation of transcription by RNA polymerase II"/>
    <property type="evidence" value="ECO:0007669"/>
    <property type="project" value="TreeGrafter"/>
</dbReference>
<dbReference type="AlphaFoldDB" id="A0A9P8PXB0"/>
<dbReference type="GO" id="GO:0034967">
    <property type="term" value="C:Set3 complex"/>
    <property type="evidence" value="ECO:0007669"/>
    <property type="project" value="TreeGrafter"/>
</dbReference>
<dbReference type="InterPro" id="IPR045183">
    <property type="entry name" value="Ebi-like"/>
</dbReference>
<dbReference type="GO" id="GO:0003714">
    <property type="term" value="F:transcription corepressor activity"/>
    <property type="evidence" value="ECO:0007669"/>
    <property type="project" value="InterPro"/>
</dbReference>
<dbReference type="PROSITE" id="PS50082">
    <property type="entry name" value="WD_REPEATS_2"/>
    <property type="match status" value="4"/>
</dbReference>
<dbReference type="Pfam" id="PF00400">
    <property type="entry name" value="WD40"/>
    <property type="match status" value="3"/>
</dbReference>
<gene>
    <name evidence="7" type="ORF">WICPIJ_008371</name>
</gene>
<keyword evidence="2 5" id="KW-0853">WD repeat</keyword>
<dbReference type="PROSITE" id="PS00678">
    <property type="entry name" value="WD_REPEATS_1"/>
    <property type="match status" value="1"/>
</dbReference>
<evidence type="ECO:0000256" key="1">
    <source>
        <dbReference type="ARBA" id="ARBA00004123"/>
    </source>
</evidence>
<feature type="repeat" description="WD" evidence="5">
    <location>
        <begin position="396"/>
        <end position="436"/>
    </location>
</feature>
<name>A0A9P8PXB0_WICPI</name>
<evidence type="ECO:0000256" key="4">
    <source>
        <dbReference type="ARBA" id="ARBA00023242"/>
    </source>
</evidence>
<keyword evidence="4" id="KW-0539">Nucleus</keyword>
<evidence type="ECO:0000256" key="5">
    <source>
        <dbReference type="PROSITE-ProRule" id="PRU00221"/>
    </source>
</evidence>
<feature type="compositionally biased region" description="Basic and acidic residues" evidence="6">
    <location>
        <begin position="534"/>
        <end position="549"/>
    </location>
</feature>
<dbReference type="InterPro" id="IPR015943">
    <property type="entry name" value="WD40/YVTN_repeat-like_dom_sf"/>
</dbReference>
<reference evidence="7" key="2">
    <citation type="submission" date="2021-01" db="EMBL/GenBank/DDBJ databases">
        <authorList>
            <person name="Schikora-Tamarit M.A."/>
        </authorList>
    </citation>
    <scope>NUCLEOTIDE SEQUENCE</scope>
    <source>
        <strain evidence="7">CBS2887</strain>
    </source>
</reference>
<evidence type="ECO:0008006" key="9">
    <source>
        <dbReference type="Google" id="ProtNLM"/>
    </source>
</evidence>
<dbReference type="PANTHER" id="PTHR22846">
    <property type="entry name" value="WD40 REPEAT PROTEIN"/>
    <property type="match status" value="1"/>
</dbReference>
<protein>
    <recommendedName>
        <fullName evidence="9">LisH domain-containing protein</fullName>
    </recommendedName>
</protein>
<dbReference type="SUPFAM" id="SSF50978">
    <property type="entry name" value="WD40 repeat-like"/>
    <property type="match status" value="1"/>
</dbReference>
<evidence type="ECO:0000313" key="8">
    <source>
        <dbReference type="Proteomes" id="UP000774326"/>
    </source>
</evidence>
<dbReference type="InterPro" id="IPR036322">
    <property type="entry name" value="WD40_repeat_dom_sf"/>
</dbReference>
<feature type="region of interest" description="Disordered" evidence="6">
    <location>
        <begin position="107"/>
        <end position="151"/>
    </location>
</feature>
<feature type="region of interest" description="Disordered" evidence="6">
    <location>
        <begin position="509"/>
        <end position="549"/>
    </location>
</feature>
<dbReference type="PROSITE" id="PS50294">
    <property type="entry name" value="WD_REPEATS_REGION"/>
    <property type="match status" value="2"/>
</dbReference>
<evidence type="ECO:0000256" key="2">
    <source>
        <dbReference type="ARBA" id="ARBA00022574"/>
    </source>
</evidence>
<feature type="repeat" description="WD" evidence="5">
    <location>
        <begin position="224"/>
        <end position="248"/>
    </location>
</feature>
<dbReference type="InterPro" id="IPR001680">
    <property type="entry name" value="WD40_rpt"/>
</dbReference>
<dbReference type="SMART" id="SM00320">
    <property type="entry name" value="WD40"/>
    <property type="match status" value="6"/>
</dbReference>
<evidence type="ECO:0000256" key="6">
    <source>
        <dbReference type="SAM" id="MobiDB-lite"/>
    </source>
</evidence>
<organism evidence="7 8">
    <name type="scientific">Wickerhamomyces pijperi</name>
    <name type="common">Yeast</name>
    <name type="synonym">Pichia pijperi</name>
    <dbReference type="NCBI Taxonomy" id="599730"/>
    <lineage>
        <taxon>Eukaryota</taxon>
        <taxon>Fungi</taxon>
        <taxon>Dikarya</taxon>
        <taxon>Ascomycota</taxon>
        <taxon>Saccharomycotina</taxon>
        <taxon>Saccharomycetes</taxon>
        <taxon>Phaffomycetales</taxon>
        <taxon>Wickerhamomycetaceae</taxon>
        <taxon>Wickerhamomyces</taxon>
    </lineage>
</organism>
<comment type="caution">
    <text evidence="7">The sequence shown here is derived from an EMBL/GenBank/DDBJ whole genome shotgun (WGS) entry which is preliminary data.</text>
</comment>
<dbReference type="InterPro" id="IPR019775">
    <property type="entry name" value="WD40_repeat_CS"/>
</dbReference>
<dbReference type="Proteomes" id="UP000774326">
    <property type="component" value="Unassembled WGS sequence"/>
</dbReference>
<evidence type="ECO:0000256" key="3">
    <source>
        <dbReference type="ARBA" id="ARBA00022737"/>
    </source>
</evidence>
<keyword evidence="3" id="KW-0677">Repeat</keyword>
<sequence length="583" mass="65249">MSFNTEDVNYLIWRYFQETGLPFPAYSLSNEQPSLLSYDEKYKEAVPIGSLVSLIQKGIMYSETERFVKNNGDVMNDEEIKNVLKSEKKKFTIFHALAADKMYNPPTEATGRFAHDDGSTADEEHDVQMKDADEQSNAEGKVSGTTQKKEQEDDDFIFVPQRIFTYEPSTISELNPTASNVLAYGLTGSRAKITVFVPGKPEQATHVTLTHPTTTITATGYSDITTLAWSPLGHLLVTAVESGEVRLWTAEGNLRSVLSLHQRNNQQSNSSIICIKWSPDSKYFLTMDMQNFTVLWDSKTGSVVMNIDNASPTNSNPLLGLDICWITPTKFLLPGPHSTALVYNVSDRAPAGKLIGHTKPITQFQYNTEGELLLTVSDDKTIRIWNGLSFNPCQVLQGHTQEITYASWINKFLVVSTALDGTLRLWDIRDSKKTSSRFTNMANNFNGSKFQIAMRSVDDGTPILMASFSPDRTKIVMATIQGAIIVYRIDINEKGDELKLIDQYDGFSAVEEEEKEEEEEVEEEEEEDDEVSEGDGKDAEDKSGKKQDSDDVISYITSLQWSADSKYVVCGHAKHESIVLRIC</sequence>
<evidence type="ECO:0000313" key="7">
    <source>
        <dbReference type="EMBL" id="KAH3680158.1"/>
    </source>
</evidence>
<feature type="compositionally biased region" description="Acidic residues" evidence="6">
    <location>
        <begin position="510"/>
        <end position="533"/>
    </location>
</feature>
<dbReference type="Gene3D" id="2.130.10.10">
    <property type="entry name" value="YVTN repeat-like/Quinoprotein amine dehydrogenase"/>
    <property type="match status" value="1"/>
</dbReference>
<feature type="repeat" description="WD" evidence="5">
    <location>
        <begin position="265"/>
        <end position="306"/>
    </location>
</feature>
<proteinExistence type="predicted"/>
<dbReference type="OrthoDB" id="1367865at2759"/>
<accession>A0A9P8PXB0</accession>
<comment type="subcellular location">
    <subcellularLocation>
        <location evidence="1">Nucleus</location>
    </subcellularLocation>
</comment>
<feature type="compositionally biased region" description="Polar residues" evidence="6">
    <location>
        <begin position="135"/>
        <end position="146"/>
    </location>
</feature>
<reference evidence="7" key="1">
    <citation type="journal article" date="2021" name="Open Biol.">
        <title>Shared evolutionary footprints suggest mitochondrial oxidative damage underlies multiple complex I losses in fungi.</title>
        <authorList>
            <person name="Schikora-Tamarit M.A."/>
            <person name="Marcet-Houben M."/>
            <person name="Nosek J."/>
            <person name="Gabaldon T."/>
        </authorList>
    </citation>
    <scope>NUCLEOTIDE SEQUENCE</scope>
    <source>
        <strain evidence="7">CBS2887</strain>
    </source>
</reference>
<keyword evidence="8" id="KW-1185">Reference proteome</keyword>
<dbReference type="EMBL" id="JAEUBG010004779">
    <property type="protein sequence ID" value="KAH3680158.1"/>
    <property type="molecule type" value="Genomic_DNA"/>
</dbReference>
<dbReference type="Gene3D" id="1.20.960.30">
    <property type="match status" value="1"/>
</dbReference>